<feature type="compositionally biased region" description="Polar residues" evidence="1">
    <location>
        <begin position="29"/>
        <end position="45"/>
    </location>
</feature>
<accession>A0A8S1AS55</accession>
<sequence>MQESHVPSVTNKLFIEAQYTQKKEMPLQRSPSTGMCSSQPNLSTNDDGEANVRINTRKRKMSENEKFAEFCSDMKVIFQEFQSKQDTKYDNLVKAIEALTIQNEKLIESNGEIEKILQQNIDQQNELQKKVFGLEVECANAHNKIDLLEEQLDQLQRNQLRNVLEVRNVPREEKEDLNKIVTKLMRTVDSEANMEHVRQVYRAGKANAPIVIEFKNFNHKIQILKSVISYNKTNKDRKLNSKNLSIESSITPVYVSDKLTPKTKMLLNAAKQLVKDGTFKYCWASKGIVLLRKSEDETPIRIEKPKDLEKFQCKSK</sequence>
<gene>
    <name evidence="3" type="ORF">APLA_LOCUS14178</name>
</gene>
<evidence type="ECO:0000256" key="1">
    <source>
        <dbReference type="SAM" id="MobiDB-lite"/>
    </source>
</evidence>
<dbReference type="InterPro" id="IPR057251">
    <property type="entry name" value="FP_C"/>
</dbReference>
<reference evidence="3 4" key="1">
    <citation type="submission" date="2020-04" db="EMBL/GenBank/DDBJ databases">
        <authorList>
            <person name="Wallbank WR R."/>
            <person name="Pardo Diaz C."/>
            <person name="Kozak K."/>
            <person name="Martin S."/>
            <person name="Jiggins C."/>
            <person name="Moest M."/>
            <person name="Warren A I."/>
            <person name="Byers J.R.P. K."/>
            <person name="Montejo-Kovacevich G."/>
            <person name="Yen C E."/>
        </authorList>
    </citation>
    <scope>NUCLEOTIDE SEQUENCE [LARGE SCALE GENOMIC DNA]</scope>
</reference>
<feature type="domain" description="FP protein C-terminal" evidence="2">
    <location>
        <begin position="260"/>
        <end position="311"/>
    </location>
</feature>
<feature type="region of interest" description="Disordered" evidence="1">
    <location>
        <begin position="23"/>
        <end position="50"/>
    </location>
</feature>
<dbReference type="EMBL" id="CADEBD010000388">
    <property type="protein sequence ID" value="CAB3252969.1"/>
    <property type="molecule type" value="Genomic_DNA"/>
</dbReference>
<proteinExistence type="predicted"/>
<name>A0A8S1AS55_ARCPL</name>
<protein>
    <recommendedName>
        <fullName evidence="2">FP protein C-terminal domain-containing protein</fullName>
    </recommendedName>
</protein>
<evidence type="ECO:0000313" key="3">
    <source>
        <dbReference type="EMBL" id="CAB3252969.1"/>
    </source>
</evidence>
<comment type="caution">
    <text evidence="3">The sequence shown here is derived from an EMBL/GenBank/DDBJ whole genome shotgun (WGS) entry which is preliminary data.</text>
</comment>
<dbReference type="Pfam" id="PF25298">
    <property type="entry name" value="Baculo_FP_2nd"/>
    <property type="match status" value="1"/>
</dbReference>
<organism evidence="3 4">
    <name type="scientific">Arctia plantaginis</name>
    <name type="common">Wood tiger moth</name>
    <name type="synonym">Phalaena plantaginis</name>
    <dbReference type="NCBI Taxonomy" id="874455"/>
    <lineage>
        <taxon>Eukaryota</taxon>
        <taxon>Metazoa</taxon>
        <taxon>Ecdysozoa</taxon>
        <taxon>Arthropoda</taxon>
        <taxon>Hexapoda</taxon>
        <taxon>Insecta</taxon>
        <taxon>Pterygota</taxon>
        <taxon>Neoptera</taxon>
        <taxon>Endopterygota</taxon>
        <taxon>Lepidoptera</taxon>
        <taxon>Glossata</taxon>
        <taxon>Ditrysia</taxon>
        <taxon>Noctuoidea</taxon>
        <taxon>Erebidae</taxon>
        <taxon>Arctiinae</taxon>
        <taxon>Arctia</taxon>
    </lineage>
</organism>
<evidence type="ECO:0000259" key="2">
    <source>
        <dbReference type="Pfam" id="PF25298"/>
    </source>
</evidence>
<dbReference type="AlphaFoldDB" id="A0A8S1AS55"/>
<dbReference type="OrthoDB" id="289038at2759"/>
<dbReference type="Proteomes" id="UP000494256">
    <property type="component" value="Unassembled WGS sequence"/>
</dbReference>
<evidence type="ECO:0000313" key="4">
    <source>
        <dbReference type="Proteomes" id="UP000494256"/>
    </source>
</evidence>